<gene>
    <name evidence="2" type="ORF">Egran_06923</name>
</gene>
<dbReference type="EMBL" id="NPHW01007208">
    <property type="protein sequence ID" value="OXV05309.1"/>
    <property type="molecule type" value="Genomic_DNA"/>
</dbReference>
<dbReference type="Proteomes" id="UP000243515">
    <property type="component" value="Unassembled WGS sequence"/>
</dbReference>
<organism evidence="2 3">
    <name type="scientific">Elaphomyces granulatus</name>
    <dbReference type="NCBI Taxonomy" id="519963"/>
    <lineage>
        <taxon>Eukaryota</taxon>
        <taxon>Fungi</taxon>
        <taxon>Dikarya</taxon>
        <taxon>Ascomycota</taxon>
        <taxon>Pezizomycotina</taxon>
        <taxon>Eurotiomycetes</taxon>
        <taxon>Eurotiomycetidae</taxon>
        <taxon>Eurotiales</taxon>
        <taxon>Elaphomycetaceae</taxon>
        <taxon>Elaphomyces</taxon>
    </lineage>
</organism>
<evidence type="ECO:0000313" key="2">
    <source>
        <dbReference type="EMBL" id="OXV05309.1"/>
    </source>
</evidence>
<protein>
    <submittedName>
        <fullName evidence="2">Uncharacterized protein</fullName>
    </submittedName>
</protein>
<feature type="compositionally biased region" description="Acidic residues" evidence="1">
    <location>
        <begin position="161"/>
        <end position="176"/>
    </location>
</feature>
<sequence>METPASLEPLAVSLVPTLRDAQEAAKEAASTRREEDIAVEKGIQERWCEMMNFRPGGEYLPHDWVDEGKLLLFMKTEVAERPPRTGRRLTAEKKRKQQQSKEVNRTKRRTTGAGVTAEGEEVVEESGTRRLAAEKKRKQQHQSKEADRRKRRTTGAGATAEGDEAVEESDDDDEEPKSELQLMYNT</sequence>
<proteinExistence type="predicted"/>
<name>A0A232LMC5_9EURO</name>
<evidence type="ECO:0000256" key="1">
    <source>
        <dbReference type="SAM" id="MobiDB-lite"/>
    </source>
</evidence>
<keyword evidence="3" id="KW-1185">Reference proteome</keyword>
<evidence type="ECO:0000313" key="3">
    <source>
        <dbReference type="Proteomes" id="UP000243515"/>
    </source>
</evidence>
<feature type="region of interest" description="Disordered" evidence="1">
    <location>
        <begin position="77"/>
        <end position="186"/>
    </location>
</feature>
<dbReference type="OrthoDB" id="4325529at2759"/>
<comment type="caution">
    <text evidence="2">The sequence shown here is derived from an EMBL/GenBank/DDBJ whole genome shotgun (WGS) entry which is preliminary data.</text>
</comment>
<feature type="non-terminal residue" evidence="2">
    <location>
        <position position="186"/>
    </location>
</feature>
<dbReference type="AlphaFoldDB" id="A0A232LMC5"/>
<accession>A0A232LMC5</accession>
<reference evidence="2 3" key="1">
    <citation type="journal article" date="2015" name="Environ. Microbiol.">
        <title>Metagenome sequence of Elaphomyces granulatus from sporocarp tissue reveals Ascomycota ectomycorrhizal fingerprints of genome expansion and a Proteobacteria-rich microbiome.</title>
        <authorList>
            <person name="Quandt C.A."/>
            <person name="Kohler A."/>
            <person name="Hesse C.N."/>
            <person name="Sharpton T.J."/>
            <person name="Martin F."/>
            <person name="Spatafora J.W."/>
        </authorList>
    </citation>
    <scope>NUCLEOTIDE SEQUENCE [LARGE SCALE GENOMIC DNA]</scope>
    <source>
        <strain evidence="2 3">OSC145934</strain>
    </source>
</reference>